<comment type="caution">
    <text evidence="9">The sequence shown here is derived from an EMBL/GenBank/DDBJ whole genome shotgun (WGS) entry which is preliminary data.</text>
</comment>
<sequence length="143" mass="15593">MYLLDTNVVSELRKVRSGKADPQVSRWAQGVQASALYLSVITVQELELGILLKERRDPEQGRVLRGWFEGQVLPAFAGRLLPVTVAIARQCAALNVPETKPERDGLIAATALVHGLTVATRNVRDFQGTGVPLLNPWQTLPAG</sequence>
<evidence type="ECO:0000256" key="1">
    <source>
        <dbReference type="ARBA" id="ARBA00001946"/>
    </source>
</evidence>
<evidence type="ECO:0000256" key="7">
    <source>
        <dbReference type="ARBA" id="ARBA00038093"/>
    </source>
</evidence>
<keyword evidence="2" id="KW-1277">Toxin-antitoxin system</keyword>
<evidence type="ECO:0000256" key="5">
    <source>
        <dbReference type="ARBA" id="ARBA00022801"/>
    </source>
</evidence>
<accession>A0ABW1DIL6</accession>
<dbReference type="Pfam" id="PF01850">
    <property type="entry name" value="PIN"/>
    <property type="match status" value="1"/>
</dbReference>
<keyword evidence="10" id="KW-1185">Reference proteome</keyword>
<evidence type="ECO:0000256" key="2">
    <source>
        <dbReference type="ARBA" id="ARBA00022649"/>
    </source>
</evidence>
<dbReference type="InterPro" id="IPR002716">
    <property type="entry name" value="PIN_dom"/>
</dbReference>
<dbReference type="Proteomes" id="UP001595979">
    <property type="component" value="Unassembled WGS sequence"/>
</dbReference>
<keyword evidence="3" id="KW-0540">Nuclease</keyword>
<dbReference type="Gene3D" id="3.40.50.1010">
    <property type="entry name" value="5'-nuclease"/>
    <property type="match status" value="1"/>
</dbReference>
<evidence type="ECO:0000256" key="4">
    <source>
        <dbReference type="ARBA" id="ARBA00022723"/>
    </source>
</evidence>
<dbReference type="InterPro" id="IPR050556">
    <property type="entry name" value="Type_II_TA_system_RNase"/>
</dbReference>
<gene>
    <name evidence="9" type="ORF">ACFPQ6_09645</name>
</gene>
<name>A0ABW1DIL6_9DEIO</name>
<comment type="cofactor">
    <cofactor evidence="1">
        <name>Mg(2+)</name>
        <dbReference type="ChEBI" id="CHEBI:18420"/>
    </cofactor>
</comment>
<feature type="domain" description="PIN" evidence="8">
    <location>
        <begin position="2"/>
        <end position="124"/>
    </location>
</feature>
<organism evidence="9 10">
    <name type="scientific">Deinococcus petrolearius</name>
    <dbReference type="NCBI Taxonomy" id="1751295"/>
    <lineage>
        <taxon>Bacteria</taxon>
        <taxon>Thermotogati</taxon>
        <taxon>Deinococcota</taxon>
        <taxon>Deinococci</taxon>
        <taxon>Deinococcales</taxon>
        <taxon>Deinococcaceae</taxon>
        <taxon>Deinococcus</taxon>
    </lineage>
</organism>
<dbReference type="SUPFAM" id="SSF88723">
    <property type="entry name" value="PIN domain-like"/>
    <property type="match status" value="1"/>
</dbReference>
<keyword evidence="5" id="KW-0378">Hydrolase</keyword>
<protein>
    <submittedName>
        <fullName evidence="9">Type II toxin-antitoxin system VapC family toxin</fullName>
    </submittedName>
</protein>
<dbReference type="InterPro" id="IPR029060">
    <property type="entry name" value="PIN-like_dom_sf"/>
</dbReference>
<evidence type="ECO:0000256" key="3">
    <source>
        <dbReference type="ARBA" id="ARBA00022722"/>
    </source>
</evidence>
<dbReference type="RefSeq" id="WP_380048763.1">
    <property type="nucleotide sequence ID" value="NZ_JBHSOH010000008.1"/>
</dbReference>
<evidence type="ECO:0000259" key="8">
    <source>
        <dbReference type="Pfam" id="PF01850"/>
    </source>
</evidence>
<comment type="similarity">
    <text evidence="7">Belongs to the PINc/VapC protein family.</text>
</comment>
<evidence type="ECO:0000313" key="9">
    <source>
        <dbReference type="EMBL" id="MFC5848573.1"/>
    </source>
</evidence>
<dbReference type="PANTHER" id="PTHR33653:SF1">
    <property type="entry name" value="RIBONUCLEASE VAPC2"/>
    <property type="match status" value="1"/>
</dbReference>
<evidence type="ECO:0000256" key="6">
    <source>
        <dbReference type="ARBA" id="ARBA00022842"/>
    </source>
</evidence>
<reference evidence="10" key="1">
    <citation type="journal article" date="2019" name="Int. J. Syst. Evol. Microbiol.">
        <title>The Global Catalogue of Microorganisms (GCM) 10K type strain sequencing project: providing services to taxonomists for standard genome sequencing and annotation.</title>
        <authorList>
            <consortium name="The Broad Institute Genomics Platform"/>
            <consortium name="The Broad Institute Genome Sequencing Center for Infectious Disease"/>
            <person name="Wu L."/>
            <person name="Ma J."/>
        </authorList>
    </citation>
    <scope>NUCLEOTIDE SEQUENCE [LARGE SCALE GENOMIC DNA]</scope>
    <source>
        <strain evidence="10">CGMCC 1.15053</strain>
    </source>
</reference>
<dbReference type="EMBL" id="JBHSOH010000008">
    <property type="protein sequence ID" value="MFC5848573.1"/>
    <property type="molecule type" value="Genomic_DNA"/>
</dbReference>
<keyword evidence="6" id="KW-0460">Magnesium</keyword>
<evidence type="ECO:0000313" key="10">
    <source>
        <dbReference type="Proteomes" id="UP001595979"/>
    </source>
</evidence>
<proteinExistence type="inferred from homology"/>
<dbReference type="PANTHER" id="PTHR33653">
    <property type="entry name" value="RIBONUCLEASE VAPC2"/>
    <property type="match status" value="1"/>
</dbReference>
<keyword evidence="4" id="KW-0479">Metal-binding</keyword>
<dbReference type="CDD" id="cd18746">
    <property type="entry name" value="PIN_VapC4-5_FitB-like"/>
    <property type="match status" value="1"/>
</dbReference>